<accession>A0A0S3SRK6</accession>
<keyword evidence="3" id="KW-1185">Reference proteome</keyword>
<gene>
    <name evidence="2" type="primary">Vigan.08G218600</name>
    <name evidence="2" type="ORF">VIGAN_08218600</name>
</gene>
<proteinExistence type="predicted"/>
<dbReference type="EMBL" id="AP015041">
    <property type="protein sequence ID" value="BAT95453.1"/>
    <property type="molecule type" value="Genomic_DNA"/>
</dbReference>
<evidence type="ECO:0000313" key="2">
    <source>
        <dbReference type="EMBL" id="BAT95453.1"/>
    </source>
</evidence>
<dbReference type="AlphaFoldDB" id="A0A0S3SRK6"/>
<sequence>MREPNPCALKSPQKLPLQDEPEKVKGEETSLLTQRTSTKGTRITRWVTCLREPLEKMITSPQMITSLATREDDNIASTIIFATMSIPTTQKLATTIICHGNGQTDASFKASQSSM</sequence>
<name>A0A0S3SRK6_PHAAN</name>
<dbReference type="Proteomes" id="UP000291084">
    <property type="component" value="Chromosome 8"/>
</dbReference>
<reference evidence="2 3" key="1">
    <citation type="journal article" date="2015" name="Sci. Rep.">
        <title>The power of single molecule real-time sequencing technology in the de novo assembly of a eukaryotic genome.</title>
        <authorList>
            <person name="Sakai H."/>
            <person name="Naito K."/>
            <person name="Ogiso-Tanaka E."/>
            <person name="Takahashi Y."/>
            <person name="Iseki K."/>
            <person name="Muto C."/>
            <person name="Satou K."/>
            <person name="Teruya K."/>
            <person name="Shiroma A."/>
            <person name="Shimoji M."/>
            <person name="Hirano T."/>
            <person name="Itoh T."/>
            <person name="Kaga A."/>
            <person name="Tomooka N."/>
        </authorList>
    </citation>
    <scope>NUCLEOTIDE SEQUENCE [LARGE SCALE GENOMIC DNA]</scope>
    <source>
        <strain evidence="3">cv. Shumari</strain>
    </source>
</reference>
<evidence type="ECO:0000313" key="3">
    <source>
        <dbReference type="Proteomes" id="UP000291084"/>
    </source>
</evidence>
<feature type="region of interest" description="Disordered" evidence="1">
    <location>
        <begin position="1"/>
        <end position="37"/>
    </location>
</feature>
<evidence type="ECO:0000256" key="1">
    <source>
        <dbReference type="SAM" id="MobiDB-lite"/>
    </source>
</evidence>
<organism evidence="2 3">
    <name type="scientific">Vigna angularis var. angularis</name>
    <dbReference type="NCBI Taxonomy" id="157739"/>
    <lineage>
        <taxon>Eukaryota</taxon>
        <taxon>Viridiplantae</taxon>
        <taxon>Streptophyta</taxon>
        <taxon>Embryophyta</taxon>
        <taxon>Tracheophyta</taxon>
        <taxon>Spermatophyta</taxon>
        <taxon>Magnoliopsida</taxon>
        <taxon>eudicotyledons</taxon>
        <taxon>Gunneridae</taxon>
        <taxon>Pentapetalae</taxon>
        <taxon>rosids</taxon>
        <taxon>fabids</taxon>
        <taxon>Fabales</taxon>
        <taxon>Fabaceae</taxon>
        <taxon>Papilionoideae</taxon>
        <taxon>50 kb inversion clade</taxon>
        <taxon>NPAAA clade</taxon>
        <taxon>indigoferoid/millettioid clade</taxon>
        <taxon>Phaseoleae</taxon>
        <taxon>Vigna</taxon>
    </lineage>
</organism>
<protein>
    <submittedName>
        <fullName evidence="2">Uncharacterized protein</fullName>
    </submittedName>
</protein>